<dbReference type="Proteomes" id="UP000294257">
    <property type="component" value="Unassembled WGS sequence"/>
</dbReference>
<evidence type="ECO:0000313" key="1">
    <source>
        <dbReference type="EMBL" id="RZS31151.1"/>
    </source>
</evidence>
<sequence length="262" mass="28222">MDRLRTLGFARGMNNTPKSIAVFGAGPGVGRAVARRYGKAGYDVALIARRQDPLDQFAEELAAHGITAHVVTADLSETDLVPVVAERIRAKVGDPTALYYGPATDPAFTSAVDLRPERLHELMPMTVYTLIALIKEFLPAMIERGDGAILNAQGAAALRGRPHLSGWSPVLAAQRNYLQSLAAEIAGQGVYVGTLYIGARITGTPFDAAFQAEEAAGRPVPDMPAADPVELAELLWTMHTDRKPREMVVPESVIPRAEWEAE</sequence>
<dbReference type="AlphaFoldDB" id="A0A4Q7KF52"/>
<keyword evidence="2" id="KW-1185">Reference proteome</keyword>
<gene>
    <name evidence="1" type="ORF">EV193_11530</name>
</gene>
<reference evidence="1 2" key="1">
    <citation type="submission" date="2019-02" db="EMBL/GenBank/DDBJ databases">
        <title>Genomic Encyclopedia of Type Strains, Phase IV (KMG-IV): sequencing the most valuable type-strain genomes for metagenomic binning, comparative biology and taxonomic classification.</title>
        <authorList>
            <person name="Goeker M."/>
        </authorList>
    </citation>
    <scope>NUCLEOTIDE SEQUENCE [LARGE SCALE GENOMIC DNA]</scope>
    <source>
        <strain evidence="1 2">DSM 101727</strain>
    </source>
</reference>
<comment type="caution">
    <text evidence="1">The sequence shown here is derived from an EMBL/GenBank/DDBJ whole genome shotgun (WGS) entry which is preliminary data.</text>
</comment>
<dbReference type="InterPro" id="IPR036291">
    <property type="entry name" value="NAD(P)-bd_dom_sf"/>
</dbReference>
<name>A0A4Q7KF52_9PSEU</name>
<evidence type="ECO:0000313" key="2">
    <source>
        <dbReference type="Proteomes" id="UP000294257"/>
    </source>
</evidence>
<dbReference type="PANTHER" id="PTHR43431">
    <property type="entry name" value="OXIDOREDUCTASE, SHORT CHAIN DEHYDROGENASE/REDUCTASE FAMILY (AFU_ORTHOLOGUE AFUA_5G14000)"/>
    <property type="match status" value="1"/>
</dbReference>
<dbReference type="Gene3D" id="3.40.50.720">
    <property type="entry name" value="NAD(P)-binding Rossmann-like Domain"/>
    <property type="match status" value="1"/>
</dbReference>
<dbReference type="PANTHER" id="PTHR43431:SF7">
    <property type="entry name" value="OXIDOREDUCTASE, SHORT CHAIN DEHYDROGENASE_REDUCTASE FAMILY (AFU_ORTHOLOGUE AFUA_5G14000)"/>
    <property type="match status" value="1"/>
</dbReference>
<dbReference type="InterPro" id="IPR002347">
    <property type="entry name" value="SDR_fam"/>
</dbReference>
<organism evidence="1 2">
    <name type="scientific">Herbihabitans rhizosphaerae</name>
    <dbReference type="NCBI Taxonomy" id="1872711"/>
    <lineage>
        <taxon>Bacteria</taxon>
        <taxon>Bacillati</taxon>
        <taxon>Actinomycetota</taxon>
        <taxon>Actinomycetes</taxon>
        <taxon>Pseudonocardiales</taxon>
        <taxon>Pseudonocardiaceae</taxon>
        <taxon>Herbihabitans</taxon>
    </lineage>
</organism>
<dbReference type="PRINTS" id="PR00081">
    <property type="entry name" value="GDHRDH"/>
</dbReference>
<dbReference type="SUPFAM" id="SSF51735">
    <property type="entry name" value="NAD(P)-binding Rossmann-fold domains"/>
    <property type="match status" value="1"/>
</dbReference>
<proteinExistence type="predicted"/>
<dbReference type="Pfam" id="PF00106">
    <property type="entry name" value="adh_short"/>
    <property type="match status" value="1"/>
</dbReference>
<accession>A0A4Q7KF52</accession>
<dbReference type="EMBL" id="SGWQ01000015">
    <property type="protein sequence ID" value="RZS31151.1"/>
    <property type="molecule type" value="Genomic_DNA"/>
</dbReference>
<protein>
    <submittedName>
        <fullName evidence="1">Short-subunit dehydrogenase</fullName>
    </submittedName>
</protein>